<feature type="compositionally biased region" description="Acidic residues" evidence="1">
    <location>
        <begin position="375"/>
        <end position="388"/>
    </location>
</feature>
<dbReference type="EMBL" id="JBBXMP010000002">
    <property type="protein sequence ID" value="KAL0071801.1"/>
    <property type="molecule type" value="Genomic_DNA"/>
</dbReference>
<feature type="compositionally biased region" description="Low complexity" evidence="1">
    <location>
        <begin position="44"/>
        <end position="58"/>
    </location>
</feature>
<dbReference type="Proteomes" id="UP001437256">
    <property type="component" value="Unassembled WGS sequence"/>
</dbReference>
<feature type="compositionally biased region" description="Basic and acidic residues" evidence="1">
    <location>
        <begin position="187"/>
        <end position="201"/>
    </location>
</feature>
<accession>A0ABR3AD29</accession>
<sequence length="551" mass="61977">MNGAPIFPRDDLKREAVNGINNANSANAYHEPTQPMDDFSQNALPPQQQQQLHQQHQPMQLPMPQQIQMQTPQQHFNPAGQWNAPIPPPGMPNGMNGMGFFGLGLPPFNMFSQQMFHDAFALSAPVVAADEKLLIETLIQSRAQGENYKDGLNSLHGKNGHSASLWKDYYLEHKERLDNEILNSSKQKTEAKHIDIQEPKPMKPVKKPVIKAEASPGPSLSTAKKRGRPPKQTRRQSSPLAPKTSLNRASSDSLPKSGRRSTINSLTVDAPTYSKDMPPPNSEIRIPEPPSRSPSPPTKIVPKGRGNKFTTEDKAYFIKFISWRLKCDPNLNRQDLCELLAEKAPHHPAPSWTSYWSNNHDLPDKILAAAHGEAWDEEEEGEGDESDSEKEQTASRRWPRYKDLTSDDEEDEDDAESDEEEENGDEDDMEIPSFDESAMGPSGTAFTEADLAITARYVSTFEDWSSTTFTSKWTPFAEKYKQRTAKSWGEYYRRNEKTIMKLAKRIRKQGITTTSPRGCLSLDGPPRTKRKIQPEDSEDEREAKALKTSAS</sequence>
<feature type="compositionally biased region" description="Pro residues" evidence="1">
    <location>
        <begin position="277"/>
        <end position="299"/>
    </location>
</feature>
<keyword evidence="3" id="KW-1185">Reference proteome</keyword>
<organism evidence="2 3">
    <name type="scientific">Marasmius tenuissimus</name>
    <dbReference type="NCBI Taxonomy" id="585030"/>
    <lineage>
        <taxon>Eukaryota</taxon>
        <taxon>Fungi</taxon>
        <taxon>Dikarya</taxon>
        <taxon>Basidiomycota</taxon>
        <taxon>Agaricomycotina</taxon>
        <taxon>Agaricomycetes</taxon>
        <taxon>Agaricomycetidae</taxon>
        <taxon>Agaricales</taxon>
        <taxon>Marasmiineae</taxon>
        <taxon>Marasmiaceae</taxon>
        <taxon>Marasmius</taxon>
    </lineage>
</organism>
<feature type="compositionally biased region" description="Acidic residues" evidence="1">
    <location>
        <begin position="406"/>
        <end position="430"/>
    </location>
</feature>
<feature type="region of interest" description="Disordered" evidence="1">
    <location>
        <begin position="181"/>
        <end position="308"/>
    </location>
</feature>
<name>A0ABR3AD29_9AGAR</name>
<gene>
    <name evidence="2" type="ORF">AAF712_000723</name>
</gene>
<feature type="compositionally biased region" description="Polar residues" evidence="1">
    <location>
        <begin position="235"/>
        <end position="267"/>
    </location>
</feature>
<evidence type="ECO:0000256" key="1">
    <source>
        <dbReference type="SAM" id="MobiDB-lite"/>
    </source>
</evidence>
<feature type="compositionally biased region" description="Basic residues" evidence="1">
    <location>
        <begin position="223"/>
        <end position="234"/>
    </location>
</feature>
<feature type="compositionally biased region" description="Basic and acidic residues" evidence="1">
    <location>
        <begin position="389"/>
        <end position="405"/>
    </location>
</feature>
<reference evidence="2 3" key="1">
    <citation type="submission" date="2024-05" db="EMBL/GenBank/DDBJ databases">
        <title>A draft genome resource for the thread blight pathogen Marasmius tenuissimus strain MS-2.</title>
        <authorList>
            <person name="Yulfo-Soto G.E."/>
            <person name="Baruah I.K."/>
            <person name="Amoako-Attah I."/>
            <person name="Bukari Y."/>
            <person name="Meinhardt L.W."/>
            <person name="Bailey B.A."/>
            <person name="Cohen S.P."/>
        </authorList>
    </citation>
    <scope>NUCLEOTIDE SEQUENCE [LARGE SCALE GENOMIC DNA]</scope>
    <source>
        <strain evidence="2 3">MS-2</strain>
    </source>
</reference>
<feature type="region of interest" description="Disordered" evidence="1">
    <location>
        <begin position="373"/>
        <end position="446"/>
    </location>
</feature>
<proteinExistence type="predicted"/>
<feature type="region of interest" description="Disordered" evidence="1">
    <location>
        <begin position="508"/>
        <end position="551"/>
    </location>
</feature>
<feature type="region of interest" description="Disordered" evidence="1">
    <location>
        <begin position="24"/>
        <end position="58"/>
    </location>
</feature>
<protein>
    <submittedName>
        <fullName evidence="2">Uncharacterized protein</fullName>
    </submittedName>
</protein>
<evidence type="ECO:0000313" key="3">
    <source>
        <dbReference type="Proteomes" id="UP001437256"/>
    </source>
</evidence>
<comment type="caution">
    <text evidence="2">The sequence shown here is derived from an EMBL/GenBank/DDBJ whole genome shotgun (WGS) entry which is preliminary data.</text>
</comment>
<evidence type="ECO:0000313" key="2">
    <source>
        <dbReference type="EMBL" id="KAL0071801.1"/>
    </source>
</evidence>